<evidence type="ECO:0000256" key="1">
    <source>
        <dbReference type="ARBA" id="ARBA00010088"/>
    </source>
</evidence>
<organism evidence="4 5">
    <name type="scientific">Paractinoplanes ovalisporus</name>
    <dbReference type="NCBI Taxonomy" id="2810368"/>
    <lineage>
        <taxon>Bacteria</taxon>
        <taxon>Bacillati</taxon>
        <taxon>Actinomycetota</taxon>
        <taxon>Actinomycetes</taxon>
        <taxon>Micromonosporales</taxon>
        <taxon>Micromonosporaceae</taxon>
        <taxon>Paractinoplanes</taxon>
    </lineage>
</organism>
<dbReference type="Pfam" id="PF00561">
    <property type="entry name" value="Abhydrolase_1"/>
    <property type="match status" value="1"/>
</dbReference>
<protein>
    <submittedName>
        <fullName evidence="4">Alpha/beta hydrolase</fullName>
    </submittedName>
</protein>
<evidence type="ECO:0000313" key="4">
    <source>
        <dbReference type="EMBL" id="MBM2622801.1"/>
    </source>
</evidence>
<dbReference type="RefSeq" id="WP_203383149.1">
    <property type="nucleotide sequence ID" value="NZ_JAENHP010000028.1"/>
</dbReference>
<dbReference type="InterPro" id="IPR002410">
    <property type="entry name" value="Peptidase_S33"/>
</dbReference>
<dbReference type="Proteomes" id="UP000632138">
    <property type="component" value="Unassembled WGS sequence"/>
</dbReference>
<dbReference type="PRINTS" id="PR00793">
    <property type="entry name" value="PROAMNOPTASE"/>
</dbReference>
<dbReference type="InterPro" id="IPR050266">
    <property type="entry name" value="AB_hydrolase_sf"/>
</dbReference>
<comment type="caution">
    <text evidence="4">The sequence shown here is derived from an EMBL/GenBank/DDBJ whole genome shotgun (WGS) entry which is preliminary data.</text>
</comment>
<dbReference type="InterPro" id="IPR029058">
    <property type="entry name" value="AB_hydrolase_fold"/>
</dbReference>
<keyword evidence="2 4" id="KW-0378">Hydrolase</keyword>
<evidence type="ECO:0000313" key="5">
    <source>
        <dbReference type="Proteomes" id="UP000632138"/>
    </source>
</evidence>
<name>A0ABS2ASL9_9ACTN</name>
<feature type="domain" description="AB hydrolase-1" evidence="3">
    <location>
        <begin position="21"/>
        <end position="271"/>
    </location>
</feature>
<accession>A0ABS2ASL9</accession>
<dbReference type="InterPro" id="IPR000073">
    <property type="entry name" value="AB_hydrolase_1"/>
</dbReference>
<evidence type="ECO:0000259" key="3">
    <source>
        <dbReference type="Pfam" id="PF00561"/>
    </source>
</evidence>
<proteinExistence type="inferred from homology"/>
<dbReference type="GO" id="GO:0016787">
    <property type="term" value="F:hydrolase activity"/>
    <property type="evidence" value="ECO:0007669"/>
    <property type="project" value="UniProtKB-KW"/>
</dbReference>
<dbReference type="PANTHER" id="PTHR43798">
    <property type="entry name" value="MONOACYLGLYCEROL LIPASE"/>
    <property type="match status" value="1"/>
</dbReference>
<dbReference type="PANTHER" id="PTHR43798:SF33">
    <property type="entry name" value="HYDROLASE, PUTATIVE (AFU_ORTHOLOGUE AFUA_2G14860)-RELATED"/>
    <property type="match status" value="1"/>
</dbReference>
<reference evidence="4 5" key="1">
    <citation type="submission" date="2021-01" db="EMBL/GenBank/DDBJ databases">
        <title>Actinoplanes sp. nov. LDG1-06 isolated from lichen.</title>
        <authorList>
            <person name="Saeng-In P."/>
            <person name="Phongsopitanun W."/>
            <person name="Kanchanasin P."/>
            <person name="Yuki M."/>
            <person name="Kudo T."/>
            <person name="Ohkuma M."/>
            <person name="Tanasupawat S."/>
        </authorList>
    </citation>
    <scope>NUCLEOTIDE SEQUENCE [LARGE SCALE GENOMIC DNA]</scope>
    <source>
        <strain evidence="4 5">LDG1-06</strain>
    </source>
</reference>
<evidence type="ECO:0000256" key="2">
    <source>
        <dbReference type="ARBA" id="ARBA00022801"/>
    </source>
</evidence>
<dbReference type="EMBL" id="JAENHP010000028">
    <property type="protein sequence ID" value="MBM2622801.1"/>
    <property type="molecule type" value="Genomic_DNA"/>
</dbReference>
<sequence>MPTFASYDGTTLAYHVRGDGPVLVCLPGGPGRATPYMGDLGGLDILRALVMLDNRGTGESQVPHDKGSYRVDRLVEDVEALREHLGLPMLDLLAHSAGTNVATLYAAAHPSRVSTLTLVTGLLRVAGLTWEDVEEGIEKRSGEPWYAAAMEADAQLEALDDDADPALVKELEDRTVPFSYGRWDATAQAHAAAAPEQFCEPARKGFWDGYDKDPAALAARLKQLTAPVLVVVGGVDLVPDLAASRAGAAFFPNSSVVTIPGAGHFPWLDDPSAFVSAVTRS</sequence>
<keyword evidence="5" id="KW-1185">Reference proteome</keyword>
<dbReference type="SUPFAM" id="SSF53474">
    <property type="entry name" value="alpha/beta-Hydrolases"/>
    <property type="match status" value="1"/>
</dbReference>
<comment type="similarity">
    <text evidence="1">Belongs to the peptidase S33 family.</text>
</comment>
<gene>
    <name evidence="4" type="ORF">JIG36_45605</name>
</gene>
<dbReference type="Gene3D" id="3.40.50.1820">
    <property type="entry name" value="alpha/beta hydrolase"/>
    <property type="match status" value="1"/>
</dbReference>